<evidence type="ECO:0000259" key="2">
    <source>
        <dbReference type="PROSITE" id="PS51819"/>
    </source>
</evidence>
<feature type="domain" description="VOC" evidence="2">
    <location>
        <begin position="159"/>
        <end position="304"/>
    </location>
</feature>
<dbReference type="InterPro" id="IPR004360">
    <property type="entry name" value="Glyas_Fos-R_dOase_dom"/>
</dbReference>
<dbReference type="InterPro" id="IPR051785">
    <property type="entry name" value="MMCE/EMCE_epimerase"/>
</dbReference>
<comment type="caution">
    <text evidence="4">The sequence shown here is derived from an EMBL/GenBank/DDBJ whole genome shotgun (WGS) entry which is preliminary data.</text>
</comment>
<reference evidence="3 5" key="2">
    <citation type="submission" date="2018-07" db="EMBL/GenBank/DDBJ databases">
        <title>Genomic Encyclopedia of Type Strains, Phase IV (KMG-IV): sequencing the most valuable type-strain genomes for metagenomic binning, comparative biology and taxonomic classification.</title>
        <authorList>
            <person name="Goeker M."/>
        </authorList>
    </citation>
    <scope>NUCLEOTIDE SEQUENCE [LARGE SCALE GENOMIC DNA]</scope>
    <source>
        <strain evidence="3 5">DSM 19728</strain>
    </source>
</reference>
<dbReference type="GO" id="GO:0046491">
    <property type="term" value="P:L-methylmalonyl-CoA metabolic process"/>
    <property type="evidence" value="ECO:0007669"/>
    <property type="project" value="TreeGrafter"/>
</dbReference>
<dbReference type="Proteomes" id="UP000321392">
    <property type="component" value="Unassembled WGS sequence"/>
</dbReference>
<keyword evidence="1" id="KW-0479">Metal-binding</keyword>
<name>A0A562Q7U4_9FLAO</name>
<gene>
    <name evidence="3" type="ORF">DFR66_101227</name>
    <name evidence="4" type="ORF">IQ02_00225</name>
</gene>
<dbReference type="GO" id="GO:0004493">
    <property type="term" value="F:methylmalonyl-CoA epimerase activity"/>
    <property type="evidence" value="ECO:0007669"/>
    <property type="project" value="TreeGrafter"/>
</dbReference>
<proteinExistence type="predicted"/>
<keyword evidence="4" id="KW-0560">Oxidoreductase</keyword>
<dbReference type="Gene3D" id="3.10.180.10">
    <property type="entry name" value="2,3-Dihydroxybiphenyl 1,2-Dioxygenase, domain 1"/>
    <property type="match status" value="2"/>
</dbReference>
<dbReference type="PROSITE" id="PS51819">
    <property type="entry name" value="VOC"/>
    <property type="match status" value="1"/>
</dbReference>
<evidence type="ECO:0000313" key="4">
    <source>
        <dbReference type="EMBL" id="TWI52086.1"/>
    </source>
</evidence>
<dbReference type="InterPro" id="IPR029068">
    <property type="entry name" value="Glyas_Bleomycin-R_OHBP_Dase"/>
</dbReference>
<dbReference type="InterPro" id="IPR037523">
    <property type="entry name" value="VOC_core"/>
</dbReference>
<protein>
    <submittedName>
        <fullName evidence="4">Catechol 2,3-dioxygenase-like lactoylglutathione lyase family enzyme</fullName>
    </submittedName>
</protein>
<evidence type="ECO:0000256" key="1">
    <source>
        <dbReference type="ARBA" id="ARBA00022723"/>
    </source>
</evidence>
<dbReference type="Proteomes" id="UP000254518">
    <property type="component" value="Unassembled WGS sequence"/>
</dbReference>
<dbReference type="GO" id="GO:0051213">
    <property type="term" value="F:dioxygenase activity"/>
    <property type="evidence" value="ECO:0007669"/>
    <property type="project" value="UniProtKB-KW"/>
</dbReference>
<dbReference type="EMBL" id="VLKX01000001">
    <property type="protein sequence ID" value="TWI52086.1"/>
    <property type="molecule type" value="Genomic_DNA"/>
</dbReference>
<evidence type="ECO:0000313" key="3">
    <source>
        <dbReference type="EMBL" id="RDI58299.1"/>
    </source>
</evidence>
<dbReference type="EMBL" id="QQBA01000001">
    <property type="protein sequence ID" value="RDI58299.1"/>
    <property type="molecule type" value="Genomic_DNA"/>
</dbReference>
<reference evidence="4" key="3">
    <citation type="submission" date="2019-07" db="EMBL/GenBank/DDBJ databases">
        <authorList>
            <person name="Whitman W."/>
            <person name="Huntemann M."/>
            <person name="Clum A."/>
            <person name="Pillay M."/>
            <person name="Palaniappan K."/>
            <person name="Varghese N."/>
            <person name="Mikhailova N."/>
            <person name="Stamatis D."/>
            <person name="Reddy T."/>
            <person name="Daum C."/>
            <person name="Shapiro N."/>
            <person name="Ivanova N."/>
            <person name="Kyrpides N."/>
            <person name="Woyke T."/>
        </authorList>
    </citation>
    <scope>NUCLEOTIDE SEQUENCE</scope>
    <source>
        <strain evidence="4">CGMCC 1.5380</strain>
    </source>
</reference>
<accession>A0A562Q7U4</accession>
<dbReference type="PANTHER" id="PTHR43048:SF3">
    <property type="entry name" value="METHYLMALONYL-COA EPIMERASE, MITOCHONDRIAL"/>
    <property type="match status" value="1"/>
</dbReference>
<dbReference type="PANTHER" id="PTHR43048">
    <property type="entry name" value="METHYLMALONYL-COA EPIMERASE"/>
    <property type="match status" value="1"/>
</dbReference>
<dbReference type="OrthoDB" id="9795618at2"/>
<sequence>MHQYLSGIQQVGIGVNQATKAMHTYKHLFGMDVLIFDDEAQASLMAQYTGGVVYSRRAILTMNLQGGGGLEIWQFKDRTPTQGAQVALGHLGINAAILKSRNLKQSYQRLSVIDGLVVSAIASGPDSQPYFYVTDTDSNHFKIIPSTDWFQNNDFDLGGVVGAVIGVSDMEKSIAFYQTILGLDTITYDDFCTENGHNFRKVGLSKAATGKGAFNTLLGNVTVELLQNLDQKQPKIYENRFWGDCGFIHLCFDVIAMDALKNHAATHGLEFTVDSNNTFAMDNASGRFCYIEDPDGTLIELVETHKVPILKKIGWYLDLRKRNQEKPLPRWMIKMLALSKVK</sequence>
<evidence type="ECO:0000313" key="6">
    <source>
        <dbReference type="Proteomes" id="UP000321392"/>
    </source>
</evidence>
<keyword evidence="4" id="KW-0223">Dioxygenase</keyword>
<dbReference type="SUPFAM" id="SSF54593">
    <property type="entry name" value="Glyoxalase/Bleomycin resistance protein/Dihydroxybiphenyl dioxygenase"/>
    <property type="match status" value="2"/>
</dbReference>
<dbReference type="GO" id="GO:0046872">
    <property type="term" value="F:metal ion binding"/>
    <property type="evidence" value="ECO:0007669"/>
    <property type="project" value="UniProtKB-KW"/>
</dbReference>
<dbReference type="CDD" id="cd06587">
    <property type="entry name" value="VOC"/>
    <property type="match status" value="1"/>
</dbReference>
<dbReference type="RefSeq" id="WP_114753015.1">
    <property type="nucleotide sequence ID" value="NZ_QQBA01000001.1"/>
</dbReference>
<reference evidence="4 6" key="1">
    <citation type="journal article" date="2015" name="Stand. Genomic Sci.">
        <title>Genomic Encyclopedia of Bacterial and Archaeal Type Strains, Phase III: the genomes of soil and plant-associated and newly described type strains.</title>
        <authorList>
            <person name="Whitman W.B."/>
            <person name="Woyke T."/>
            <person name="Klenk H.P."/>
            <person name="Zhou Y."/>
            <person name="Lilburn T.G."/>
            <person name="Beck B.J."/>
            <person name="De Vos P."/>
            <person name="Vandamme P."/>
            <person name="Eisen J.A."/>
            <person name="Garrity G."/>
            <person name="Hugenholtz P."/>
            <person name="Kyrpides N.C."/>
        </authorList>
    </citation>
    <scope>NUCLEOTIDE SEQUENCE [LARGE SCALE GENOMIC DNA]</scope>
    <source>
        <strain evidence="4 6">CGMCC 1.5380</strain>
    </source>
</reference>
<dbReference type="Pfam" id="PF00903">
    <property type="entry name" value="Glyoxalase"/>
    <property type="match status" value="1"/>
</dbReference>
<keyword evidence="4" id="KW-0456">Lyase</keyword>
<dbReference type="GO" id="GO:0016829">
    <property type="term" value="F:lyase activity"/>
    <property type="evidence" value="ECO:0007669"/>
    <property type="project" value="UniProtKB-KW"/>
</dbReference>
<evidence type="ECO:0000313" key="5">
    <source>
        <dbReference type="Proteomes" id="UP000254518"/>
    </source>
</evidence>
<organism evidence="4 6">
    <name type="scientific">Flavobacterium glaciei</name>
    <dbReference type="NCBI Taxonomy" id="386300"/>
    <lineage>
        <taxon>Bacteria</taxon>
        <taxon>Pseudomonadati</taxon>
        <taxon>Bacteroidota</taxon>
        <taxon>Flavobacteriia</taxon>
        <taxon>Flavobacteriales</taxon>
        <taxon>Flavobacteriaceae</taxon>
        <taxon>Flavobacterium</taxon>
    </lineage>
</organism>
<keyword evidence="5" id="KW-1185">Reference proteome</keyword>
<dbReference type="AlphaFoldDB" id="A0A562Q7U4"/>